<protein>
    <submittedName>
        <fullName evidence="2">Uncharacterized protein</fullName>
    </submittedName>
</protein>
<accession>A0A7W7LFH6</accession>
<organism evidence="2 3">
    <name type="scientific">Streptomyces netropsis</name>
    <name type="common">Streptoverticillium netropsis</name>
    <dbReference type="NCBI Taxonomy" id="55404"/>
    <lineage>
        <taxon>Bacteria</taxon>
        <taxon>Bacillati</taxon>
        <taxon>Actinomycetota</taxon>
        <taxon>Actinomycetes</taxon>
        <taxon>Kitasatosporales</taxon>
        <taxon>Streptomycetaceae</taxon>
        <taxon>Streptomyces</taxon>
    </lineage>
</organism>
<dbReference type="AlphaFoldDB" id="A0A7W7LFH6"/>
<keyword evidence="3" id="KW-1185">Reference proteome</keyword>
<sequence>MEDAPTPSENVTEAETAEAAEPQSAKVVNDRLIDELVSRAHGPRACD</sequence>
<evidence type="ECO:0000256" key="1">
    <source>
        <dbReference type="SAM" id="MobiDB-lite"/>
    </source>
</evidence>
<dbReference type="Proteomes" id="UP000556436">
    <property type="component" value="Unassembled WGS sequence"/>
</dbReference>
<evidence type="ECO:0000313" key="3">
    <source>
        <dbReference type="Proteomes" id="UP000556436"/>
    </source>
</evidence>
<feature type="region of interest" description="Disordered" evidence="1">
    <location>
        <begin position="1"/>
        <end position="27"/>
    </location>
</feature>
<dbReference type="EMBL" id="JACHJG010000012">
    <property type="protein sequence ID" value="MBB4889179.1"/>
    <property type="molecule type" value="Genomic_DNA"/>
</dbReference>
<name>A0A7W7LFH6_STRNE</name>
<evidence type="ECO:0000313" key="2">
    <source>
        <dbReference type="EMBL" id="MBB4889179.1"/>
    </source>
</evidence>
<comment type="caution">
    <text evidence="2">The sequence shown here is derived from an EMBL/GenBank/DDBJ whole genome shotgun (WGS) entry which is preliminary data.</text>
</comment>
<reference evidence="2 3" key="1">
    <citation type="submission" date="2020-08" db="EMBL/GenBank/DDBJ databases">
        <title>Genomic Encyclopedia of Type Strains, Phase III (KMG-III): the genomes of soil and plant-associated and newly described type strains.</title>
        <authorList>
            <person name="Whitman W."/>
        </authorList>
    </citation>
    <scope>NUCLEOTIDE SEQUENCE [LARGE SCALE GENOMIC DNA]</scope>
    <source>
        <strain evidence="2 3">CECT 3265</strain>
    </source>
</reference>
<proteinExistence type="predicted"/>
<gene>
    <name evidence="2" type="ORF">FHS38_005254</name>
</gene>